<evidence type="ECO:0000256" key="1">
    <source>
        <dbReference type="PIRNR" id="PIRNR016897"/>
    </source>
</evidence>
<keyword evidence="1" id="KW-0805">Transcription regulation</keyword>
<dbReference type="GO" id="GO:0006071">
    <property type="term" value="P:glycerol metabolic process"/>
    <property type="evidence" value="ECO:0007669"/>
    <property type="project" value="UniProtKB-UniRule"/>
</dbReference>
<dbReference type="SUPFAM" id="SSF110391">
    <property type="entry name" value="GlpP-like"/>
    <property type="match status" value="1"/>
</dbReference>
<dbReference type="EMBL" id="UHDT01000001">
    <property type="protein sequence ID" value="SUM57353.1"/>
    <property type="molecule type" value="Genomic_DNA"/>
</dbReference>
<dbReference type="RefSeq" id="WP_044358830.1">
    <property type="nucleotide sequence ID" value="NZ_JXWY01000007.1"/>
</dbReference>
<protein>
    <recommendedName>
        <fullName evidence="1">Glycerol uptake operon antiterminator regulatory protein</fullName>
    </recommendedName>
</protein>
<accession>A0A0D6XT72</accession>
<dbReference type="OrthoDB" id="9799580at2"/>
<evidence type="ECO:0000313" key="4">
    <source>
        <dbReference type="Proteomes" id="UP000032366"/>
    </source>
</evidence>
<dbReference type="PANTHER" id="PTHR35787:SF1">
    <property type="entry name" value="GLYCEROL UPTAKE OPERON ANTITERMINATOR REGULATORY PROTEIN"/>
    <property type="match status" value="1"/>
</dbReference>
<comment type="function">
    <text evidence="1">Regulates expression of the glpD operon. In the presence of glycerol 3-phosphate (G3P) causes antitermination of transcription of glpD at the inverted repeat of the leader region to enhance its transcription. Binds and stabilizes glpD leader mRNA.</text>
</comment>
<gene>
    <name evidence="3" type="primary">glpP</name>
    <name evidence="3" type="ORF">NCTC13832_01027</name>
    <name evidence="2" type="ORF">TP70_01510</name>
</gene>
<dbReference type="Gene3D" id="3.20.20.70">
    <property type="entry name" value="Aldolase class I"/>
    <property type="match status" value="1"/>
</dbReference>
<dbReference type="Proteomes" id="UP000254100">
    <property type="component" value="Unassembled WGS sequence"/>
</dbReference>
<reference evidence="2 4" key="1">
    <citation type="submission" date="2015-01" db="EMBL/GenBank/DDBJ databases">
        <authorList>
            <person name="Guo J."/>
        </authorList>
    </citation>
    <scope>NUCLEOTIDE SEQUENCE [LARGE SCALE GENOMIC DNA]</scope>
    <source>
        <strain evidence="2 4">DSM 22147</strain>
    </source>
</reference>
<name>A0A0D6XT72_9STAP</name>
<sequence length="177" mass="20101">MKPHILPAIRSMKDLEKLAQTDYQTCVLLDTHIGHLKGIMQFMQKRQLQPYVHIDLIKGMSHDEFACEYIVQQYRPRGIVSTKMKVIKKAKALGVATIFRVFIIDSHALERSIELIQRLEPDYVEVLPGIADKVIQQIQQQTGARVIAGGLISTEEEVQRAIVSGATYITTSDRSLW</sequence>
<keyword evidence="1" id="KW-0319">Glycerol metabolism</keyword>
<dbReference type="PIRSF" id="PIRSF016897">
    <property type="entry name" value="GlpP"/>
    <property type="match status" value="1"/>
</dbReference>
<dbReference type="InterPro" id="IPR006699">
    <property type="entry name" value="GlpP"/>
</dbReference>
<dbReference type="PANTHER" id="PTHR35787">
    <property type="entry name" value="GLYCEROL UPTAKE OPERON ANTITERMINATOR REGULATORY PROTEIN"/>
    <property type="match status" value="1"/>
</dbReference>
<evidence type="ECO:0000313" key="5">
    <source>
        <dbReference type="Proteomes" id="UP000254100"/>
    </source>
</evidence>
<dbReference type="Pfam" id="PF04309">
    <property type="entry name" value="G3P_antiterm"/>
    <property type="match status" value="1"/>
</dbReference>
<keyword evidence="1" id="KW-0694">RNA-binding</keyword>
<dbReference type="AlphaFoldDB" id="A0A0D6XT72"/>
<reference evidence="3 5" key="2">
    <citation type="submission" date="2018-06" db="EMBL/GenBank/DDBJ databases">
        <authorList>
            <consortium name="Pathogen Informatics"/>
            <person name="Doyle S."/>
        </authorList>
    </citation>
    <scope>NUCLEOTIDE SEQUENCE [LARGE SCALE GENOMIC DNA]</scope>
    <source>
        <strain evidence="3 5">NCTC13832</strain>
    </source>
</reference>
<dbReference type="EMBL" id="JXWY01000007">
    <property type="protein sequence ID" value="KIX91645.1"/>
    <property type="molecule type" value="Genomic_DNA"/>
</dbReference>
<dbReference type="InterPro" id="IPR013785">
    <property type="entry name" value="Aldolase_TIM"/>
</dbReference>
<dbReference type="GO" id="GO:0045893">
    <property type="term" value="P:positive regulation of DNA-templated transcription"/>
    <property type="evidence" value="ECO:0007669"/>
    <property type="project" value="TreeGrafter"/>
</dbReference>
<keyword evidence="1" id="KW-0804">Transcription</keyword>
<dbReference type="GO" id="GO:0003723">
    <property type="term" value="F:RNA binding"/>
    <property type="evidence" value="ECO:0007669"/>
    <property type="project" value="UniProtKB-KW"/>
</dbReference>
<organism evidence="3 5">
    <name type="scientific">Staphylococcus microti</name>
    <dbReference type="NCBI Taxonomy" id="569857"/>
    <lineage>
        <taxon>Bacteria</taxon>
        <taxon>Bacillati</taxon>
        <taxon>Bacillota</taxon>
        <taxon>Bacilli</taxon>
        <taxon>Bacillales</taxon>
        <taxon>Staphylococcaceae</taxon>
        <taxon>Staphylococcus</taxon>
    </lineage>
</organism>
<evidence type="ECO:0000313" key="2">
    <source>
        <dbReference type="EMBL" id="KIX91645.1"/>
    </source>
</evidence>
<keyword evidence="4" id="KW-1185">Reference proteome</keyword>
<dbReference type="STRING" id="569857.TP70_01510"/>
<evidence type="ECO:0000313" key="3">
    <source>
        <dbReference type="EMBL" id="SUM57353.1"/>
    </source>
</evidence>
<dbReference type="Proteomes" id="UP000032366">
    <property type="component" value="Unassembled WGS sequence"/>
</dbReference>
<dbReference type="GO" id="GO:0001072">
    <property type="term" value="F:transcription antitermination factor activity, RNA binding"/>
    <property type="evidence" value="ECO:0007669"/>
    <property type="project" value="TreeGrafter"/>
</dbReference>
<proteinExistence type="predicted"/>